<keyword evidence="4 10" id="KW-0288">FMN</keyword>
<keyword evidence="12" id="KW-1185">Reference proteome</keyword>
<comment type="similarity">
    <text evidence="10">Belongs to the NqrB/RnfD family.</text>
</comment>
<organism evidence="11 12">
    <name type="scientific">Soehngenia longivitae</name>
    <dbReference type="NCBI Taxonomy" id="2562294"/>
    <lineage>
        <taxon>Bacteria</taxon>
        <taxon>Bacillati</taxon>
        <taxon>Bacillota</taxon>
        <taxon>Tissierellia</taxon>
        <taxon>Tissierellales</taxon>
        <taxon>Tissierellaceae</taxon>
        <taxon>Soehngenia</taxon>
    </lineage>
</organism>
<reference evidence="11 12" key="1">
    <citation type="submission" date="2019-03" db="EMBL/GenBank/DDBJ databases">
        <title>Draft genome sequence data and analysis of a Fermenting Bacterium, Soehngenia longevitae strain 1933PT, isolated from petroleum reservoir in Azerbaijan.</title>
        <authorList>
            <person name="Grouzdev D.S."/>
            <person name="Bidzhieva S.K."/>
            <person name="Sokolova D.S."/>
            <person name="Tourova T.P."/>
            <person name="Poltaraus A.B."/>
            <person name="Nazina T.N."/>
        </authorList>
    </citation>
    <scope>NUCLEOTIDE SEQUENCE [LARGE SCALE GENOMIC DNA]</scope>
    <source>
        <strain evidence="11 12">1933P</strain>
    </source>
</reference>
<comment type="function">
    <text evidence="10">Part of a membrane-bound complex that couples electron transfer with translocation of ions across the membrane.</text>
</comment>
<evidence type="ECO:0000256" key="6">
    <source>
        <dbReference type="ARBA" id="ARBA00022967"/>
    </source>
</evidence>
<evidence type="ECO:0000256" key="4">
    <source>
        <dbReference type="ARBA" id="ARBA00022643"/>
    </source>
</evidence>
<keyword evidence="7 10" id="KW-0249">Electron transport</keyword>
<feature type="modified residue" description="FMN phosphoryl threonine" evidence="10">
    <location>
        <position position="167"/>
    </location>
</feature>
<dbReference type="GO" id="GO:0005886">
    <property type="term" value="C:plasma membrane"/>
    <property type="evidence" value="ECO:0007669"/>
    <property type="project" value="UniProtKB-SubCell"/>
</dbReference>
<feature type="transmembrane region" description="Helical" evidence="10">
    <location>
        <begin position="271"/>
        <end position="289"/>
    </location>
</feature>
<sequence>MVEKTLEKTKDGSYSLDDKLIVSQSPHMRSDESVRGIMADVIIALIPAMIASVYFFGLNAMKLILISVISAICAEAFIQKLFKKPIRIKDLSAVVTGILLALNLPAGAPWWIAVFGSFFGIIIVKEFFGGIGSNFMNPALGARAALMASWPNIMATYTFPDAVSTATPLQILKEGSGNLPSIQQMFIGNIGGVIGETSAVLLLLGGLYLVIRKVIDWKVPTIYVLTTAIMLLILGVDKTDLIYHVLGGGLLLGAIFMATDYSSSPVTQMGKIIFAVGCGLLTALFRVQGNLPEGVTYAILIMNVASPLIERFTKPKVFGEVK</sequence>
<dbReference type="EMBL" id="SRIB01000007">
    <property type="protein sequence ID" value="TFZ40007.1"/>
    <property type="molecule type" value="Genomic_DNA"/>
</dbReference>
<keyword evidence="5 10" id="KW-0812">Transmembrane</keyword>
<dbReference type="RefSeq" id="WP_135271079.1">
    <property type="nucleotide sequence ID" value="NZ_SRIB01000007.1"/>
</dbReference>
<feature type="transmembrane region" description="Helical" evidence="10">
    <location>
        <begin position="241"/>
        <end position="259"/>
    </location>
</feature>
<dbReference type="NCBIfam" id="TIGR01946">
    <property type="entry name" value="rnfD"/>
    <property type="match status" value="1"/>
</dbReference>
<feature type="transmembrane region" description="Helical" evidence="10">
    <location>
        <begin position="217"/>
        <end position="235"/>
    </location>
</feature>
<evidence type="ECO:0000313" key="12">
    <source>
        <dbReference type="Proteomes" id="UP000298381"/>
    </source>
</evidence>
<keyword evidence="10" id="KW-1003">Cell membrane</keyword>
<dbReference type="GO" id="GO:0055085">
    <property type="term" value="P:transmembrane transport"/>
    <property type="evidence" value="ECO:0007669"/>
    <property type="project" value="InterPro"/>
</dbReference>
<dbReference type="InterPro" id="IPR011303">
    <property type="entry name" value="RnfD_bac"/>
</dbReference>
<accession>A0A4Z0D383</accession>
<feature type="transmembrane region" description="Helical" evidence="10">
    <location>
        <begin position="88"/>
        <end position="104"/>
    </location>
</feature>
<dbReference type="Pfam" id="PF03116">
    <property type="entry name" value="NQR2_RnfD_RnfE"/>
    <property type="match status" value="1"/>
</dbReference>
<dbReference type="PANTHER" id="PTHR30578">
    <property type="entry name" value="ELECTRON TRANSPORT COMPLEX PROTEIN RNFD"/>
    <property type="match status" value="1"/>
</dbReference>
<evidence type="ECO:0000256" key="1">
    <source>
        <dbReference type="ARBA" id="ARBA00022448"/>
    </source>
</evidence>
<keyword evidence="2 10" id="KW-0597">Phosphoprotein</keyword>
<comment type="subcellular location">
    <subcellularLocation>
        <location evidence="10">Cell membrane</location>
        <topology evidence="10">Multi-pass membrane protein</topology>
    </subcellularLocation>
</comment>
<comment type="cofactor">
    <cofactor evidence="10">
        <name>FMN</name>
        <dbReference type="ChEBI" id="CHEBI:58210"/>
    </cofactor>
</comment>
<evidence type="ECO:0000256" key="3">
    <source>
        <dbReference type="ARBA" id="ARBA00022630"/>
    </source>
</evidence>
<evidence type="ECO:0000256" key="9">
    <source>
        <dbReference type="ARBA" id="ARBA00023136"/>
    </source>
</evidence>
<keyword evidence="9 10" id="KW-0472">Membrane</keyword>
<dbReference type="AlphaFoldDB" id="A0A4Z0D383"/>
<dbReference type="EC" id="7.-.-.-" evidence="10"/>
<comment type="caution">
    <text evidence="11">The sequence shown here is derived from an EMBL/GenBank/DDBJ whole genome shotgun (WGS) entry which is preliminary data.</text>
</comment>
<dbReference type="HAMAP" id="MF_00462">
    <property type="entry name" value="RsxD_RnfD"/>
    <property type="match status" value="1"/>
</dbReference>
<dbReference type="InterPro" id="IPR004338">
    <property type="entry name" value="NqrB/RnfD"/>
</dbReference>
<name>A0A4Z0D383_9FIRM</name>
<evidence type="ECO:0000256" key="2">
    <source>
        <dbReference type="ARBA" id="ARBA00022553"/>
    </source>
</evidence>
<gene>
    <name evidence="10" type="primary">rnfD</name>
    <name evidence="11" type="ORF">E4100_05750</name>
</gene>
<evidence type="ECO:0000313" key="11">
    <source>
        <dbReference type="EMBL" id="TFZ40007.1"/>
    </source>
</evidence>
<keyword evidence="8 10" id="KW-1133">Transmembrane helix</keyword>
<protein>
    <recommendedName>
        <fullName evidence="10">Ion-translocating oxidoreductase complex subunit D</fullName>
        <ecNumber evidence="10">7.-.-.-</ecNumber>
    </recommendedName>
    <alternativeName>
        <fullName evidence="10">Rnf electron transport complex subunit D</fullName>
    </alternativeName>
</protein>
<keyword evidence="1 10" id="KW-0813">Transport</keyword>
<comment type="caution">
    <text evidence="10">Lacks conserved residue(s) required for the propagation of feature annotation.</text>
</comment>
<evidence type="ECO:0000256" key="7">
    <source>
        <dbReference type="ARBA" id="ARBA00022982"/>
    </source>
</evidence>
<keyword evidence="6 10" id="KW-1278">Translocase</keyword>
<keyword evidence="3 10" id="KW-0285">Flavoprotein</keyword>
<feature type="transmembrane region" description="Helical" evidence="10">
    <location>
        <begin position="37"/>
        <end position="57"/>
    </location>
</feature>
<dbReference type="PANTHER" id="PTHR30578:SF0">
    <property type="entry name" value="ION-TRANSLOCATING OXIDOREDUCTASE COMPLEX SUBUNIT D"/>
    <property type="match status" value="1"/>
</dbReference>
<evidence type="ECO:0000256" key="5">
    <source>
        <dbReference type="ARBA" id="ARBA00022692"/>
    </source>
</evidence>
<evidence type="ECO:0000256" key="10">
    <source>
        <dbReference type="HAMAP-Rule" id="MF_00462"/>
    </source>
</evidence>
<feature type="transmembrane region" description="Helical" evidence="10">
    <location>
        <begin position="186"/>
        <end position="210"/>
    </location>
</feature>
<dbReference type="GO" id="GO:0022900">
    <property type="term" value="P:electron transport chain"/>
    <property type="evidence" value="ECO:0007669"/>
    <property type="project" value="UniProtKB-UniRule"/>
</dbReference>
<dbReference type="OrthoDB" id="9776359at2"/>
<comment type="subunit">
    <text evidence="10">The complex is composed of six subunits: RnfA, RnfB, RnfC, RnfD, RnfE and RnfG.</text>
</comment>
<evidence type="ECO:0000256" key="8">
    <source>
        <dbReference type="ARBA" id="ARBA00022989"/>
    </source>
</evidence>
<dbReference type="Proteomes" id="UP000298381">
    <property type="component" value="Unassembled WGS sequence"/>
</dbReference>
<proteinExistence type="inferred from homology"/>